<gene>
    <name evidence="1" type="ORF">PoB_004116800</name>
</gene>
<protein>
    <submittedName>
        <fullName evidence="1">Uncharacterized protein</fullName>
    </submittedName>
</protein>
<comment type="caution">
    <text evidence="1">The sequence shown here is derived from an EMBL/GenBank/DDBJ whole genome shotgun (WGS) entry which is preliminary data.</text>
</comment>
<evidence type="ECO:0000313" key="1">
    <source>
        <dbReference type="EMBL" id="GFO14663.1"/>
    </source>
</evidence>
<keyword evidence="2" id="KW-1185">Reference proteome</keyword>
<reference evidence="1 2" key="1">
    <citation type="journal article" date="2021" name="Elife">
        <title>Chloroplast acquisition without the gene transfer in kleptoplastic sea slugs, Plakobranchus ocellatus.</title>
        <authorList>
            <person name="Maeda T."/>
            <person name="Takahashi S."/>
            <person name="Yoshida T."/>
            <person name="Shimamura S."/>
            <person name="Takaki Y."/>
            <person name="Nagai Y."/>
            <person name="Toyoda A."/>
            <person name="Suzuki Y."/>
            <person name="Arimoto A."/>
            <person name="Ishii H."/>
            <person name="Satoh N."/>
            <person name="Nishiyama T."/>
            <person name="Hasebe M."/>
            <person name="Maruyama T."/>
            <person name="Minagawa J."/>
            <person name="Obokata J."/>
            <person name="Shigenobu S."/>
        </authorList>
    </citation>
    <scope>NUCLEOTIDE SEQUENCE [LARGE SCALE GENOMIC DNA]</scope>
</reference>
<dbReference type="Proteomes" id="UP000735302">
    <property type="component" value="Unassembled WGS sequence"/>
</dbReference>
<dbReference type="EMBL" id="BLXT01004580">
    <property type="protein sequence ID" value="GFO14663.1"/>
    <property type="molecule type" value="Genomic_DNA"/>
</dbReference>
<evidence type="ECO:0000313" key="2">
    <source>
        <dbReference type="Proteomes" id="UP000735302"/>
    </source>
</evidence>
<accession>A0AAV4B4Z7</accession>
<name>A0AAV4B4Z7_9GAST</name>
<proteinExistence type="predicted"/>
<sequence>MGTRKSLVTVSCRTSVVVVAAPTITDLQGLSPLPRANDDISDGVKDARRLHLFAQFASSSTLAKPRRVFSLTNTARCARAGIHELFADDQIPQVLVGLLGFRQSDPLFRNVLILTINI</sequence>
<organism evidence="1 2">
    <name type="scientific">Plakobranchus ocellatus</name>
    <dbReference type="NCBI Taxonomy" id="259542"/>
    <lineage>
        <taxon>Eukaryota</taxon>
        <taxon>Metazoa</taxon>
        <taxon>Spiralia</taxon>
        <taxon>Lophotrochozoa</taxon>
        <taxon>Mollusca</taxon>
        <taxon>Gastropoda</taxon>
        <taxon>Heterobranchia</taxon>
        <taxon>Euthyneura</taxon>
        <taxon>Panpulmonata</taxon>
        <taxon>Sacoglossa</taxon>
        <taxon>Placobranchoidea</taxon>
        <taxon>Plakobranchidae</taxon>
        <taxon>Plakobranchus</taxon>
    </lineage>
</organism>
<dbReference type="AlphaFoldDB" id="A0AAV4B4Z7"/>